<keyword evidence="1" id="KW-0472">Membrane</keyword>
<keyword evidence="1" id="KW-0812">Transmembrane</keyword>
<evidence type="ECO:0000313" key="2">
    <source>
        <dbReference type="EMBL" id="RRT44537.1"/>
    </source>
</evidence>
<sequence length="232" mass="25058">MELSCVASPRGLYLFPSSAAASSGCGFCSRGRRKVAGWSRINASTEGSSETPIHAAGANKPPRRDFAAVVERRLAGGEDYGFSVLEKLAAVVRLSYGIGLSQRLPFAFLFLVSLTLQRLIRCCKCMDRNARKELLISLLEAGIYGAMALASKFVCSISGTDWTGAFHPSLEAIVSGLCYAAPPIVALLRILDVRKRCLFVAHVKSSLQIPVTPVINEHHLVADIVTPHRTRS</sequence>
<reference evidence="2 3" key="1">
    <citation type="journal article" date="2014" name="Agronomy (Basel)">
        <title>A Draft Genome Sequence for Ensete ventricosum, the Drought-Tolerant Tree Against Hunger.</title>
        <authorList>
            <person name="Harrison J."/>
            <person name="Moore K.A."/>
            <person name="Paszkiewicz K."/>
            <person name="Jones T."/>
            <person name="Grant M."/>
            <person name="Ambacheew D."/>
            <person name="Muzemil S."/>
            <person name="Studholme D.J."/>
        </authorList>
    </citation>
    <scope>NUCLEOTIDE SEQUENCE [LARGE SCALE GENOMIC DNA]</scope>
</reference>
<name>A0A426XYB3_ENSVE</name>
<organism evidence="2 3">
    <name type="scientific">Ensete ventricosum</name>
    <name type="common">Abyssinian banana</name>
    <name type="synonym">Musa ensete</name>
    <dbReference type="NCBI Taxonomy" id="4639"/>
    <lineage>
        <taxon>Eukaryota</taxon>
        <taxon>Viridiplantae</taxon>
        <taxon>Streptophyta</taxon>
        <taxon>Embryophyta</taxon>
        <taxon>Tracheophyta</taxon>
        <taxon>Spermatophyta</taxon>
        <taxon>Magnoliopsida</taxon>
        <taxon>Liliopsida</taxon>
        <taxon>Zingiberales</taxon>
        <taxon>Musaceae</taxon>
        <taxon>Ensete</taxon>
    </lineage>
</organism>
<comment type="caution">
    <text evidence="2">The sequence shown here is derived from an EMBL/GenBank/DDBJ whole genome shotgun (WGS) entry which is preliminary data.</text>
</comment>
<feature type="transmembrane region" description="Helical" evidence="1">
    <location>
        <begin position="172"/>
        <end position="191"/>
    </location>
</feature>
<dbReference type="AlphaFoldDB" id="A0A426XYB3"/>
<dbReference type="Proteomes" id="UP000287651">
    <property type="component" value="Unassembled WGS sequence"/>
</dbReference>
<proteinExistence type="predicted"/>
<dbReference type="PANTHER" id="PTHR36736">
    <property type="entry name" value="OS03G0100030 PROTEIN"/>
    <property type="match status" value="1"/>
</dbReference>
<feature type="transmembrane region" description="Helical" evidence="1">
    <location>
        <begin position="141"/>
        <end position="160"/>
    </location>
</feature>
<evidence type="ECO:0000256" key="1">
    <source>
        <dbReference type="SAM" id="Phobius"/>
    </source>
</evidence>
<accession>A0A426XYB3</accession>
<dbReference type="PANTHER" id="PTHR36736:SF1">
    <property type="entry name" value="OS03G0100030 PROTEIN"/>
    <property type="match status" value="1"/>
</dbReference>
<keyword evidence="1" id="KW-1133">Transmembrane helix</keyword>
<gene>
    <name evidence="2" type="ORF">B296_00042299</name>
</gene>
<protein>
    <submittedName>
        <fullName evidence="2">Uncharacterized protein</fullName>
    </submittedName>
</protein>
<evidence type="ECO:0000313" key="3">
    <source>
        <dbReference type="Proteomes" id="UP000287651"/>
    </source>
</evidence>
<dbReference type="EMBL" id="AMZH03016405">
    <property type="protein sequence ID" value="RRT44537.1"/>
    <property type="molecule type" value="Genomic_DNA"/>
</dbReference>